<reference evidence="1 2" key="1">
    <citation type="submission" date="2019-04" db="EMBL/GenBank/DDBJ databases">
        <title>Whole genome sequencing of Brevibacillus sp. TGS2-1.</title>
        <authorList>
            <person name="Choi A."/>
        </authorList>
    </citation>
    <scope>NUCLEOTIDE SEQUENCE [LARGE SCALE GENOMIC DNA]</scope>
    <source>
        <strain evidence="1 2">TGS2-1</strain>
    </source>
</reference>
<proteinExistence type="predicted"/>
<dbReference type="Pfam" id="PF14425">
    <property type="entry name" value="Imm3"/>
    <property type="match status" value="1"/>
</dbReference>
<organism evidence="1 2">
    <name type="scientific">Brevibacillus antibioticus</name>
    <dbReference type="NCBI Taxonomy" id="2570228"/>
    <lineage>
        <taxon>Bacteria</taxon>
        <taxon>Bacillati</taxon>
        <taxon>Bacillota</taxon>
        <taxon>Bacilli</taxon>
        <taxon>Bacillales</taxon>
        <taxon>Paenibacillaceae</taxon>
        <taxon>Brevibacillus</taxon>
    </lineage>
</organism>
<keyword evidence="2" id="KW-1185">Reference proteome</keyword>
<name>A0A4U2Y8D0_9BACL</name>
<dbReference type="Proteomes" id="UP000307841">
    <property type="component" value="Unassembled WGS sequence"/>
</dbReference>
<dbReference type="AlphaFoldDB" id="A0A4U2Y8D0"/>
<evidence type="ECO:0000313" key="2">
    <source>
        <dbReference type="Proteomes" id="UP000307841"/>
    </source>
</evidence>
<sequence>MIKKINGGFFLYWEYEELFEAINELYQDALQMNMSSTKALSRALSEFETTMNLGVFEKSIIIIAYGEILLTHSEVFHKSKEFLLKEMYDLNMQQLEGKLTLEQFNDLNARKNLILEKIEQKPITYILD</sequence>
<dbReference type="EMBL" id="SZNK01000001">
    <property type="protein sequence ID" value="TKI56908.1"/>
    <property type="molecule type" value="Genomic_DNA"/>
</dbReference>
<dbReference type="InterPro" id="IPR025678">
    <property type="entry name" value="Imm3"/>
</dbReference>
<accession>A0A4U2Y8D0</accession>
<protein>
    <submittedName>
        <fullName evidence="1">Uncharacterized protein</fullName>
    </submittedName>
</protein>
<evidence type="ECO:0000313" key="1">
    <source>
        <dbReference type="EMBL" id="TKI56908.1"/>
    </source>
</evidence>
<gene>
    <name evidence="1" type="ORF">E8L90_16295</name>
</gene>
<comment type="caution">
    <text evidence="1">The sequence shown here is derived from an EMBL/GenBank/DDBJ whole genome shotgun (WGS) entry which is preliminary data.</text>
</comment>